<sequence length="341" mass="39111">MSVQGTNLRKLVIMTEENQDMSATTKLSKSREANWPVVLFLIHIHLLSLYGLWLLFFEVKWKTVIFLLFLTSIAILGTTTGAHRLWAHRTYKASTMLRVLLILCQTMAGMGSIYDWVQYHRLHHQLFATEDDPCDYNKGFLYGHIITRMRKLSPHQEKVRESIDMSDLEKDTIVMFQKSFYWVLYGILFILLPLNAPLEYWDDTVLSATFVIGFLRYGITIHATWLIESAISVWGLKPGEKSPPDSNSVFILNKSFWPHYHYLIPCDYKSGEYGTYDAGCSTSFIRVWAALGLATELKTVETPSIQIALAKAAKTKLPIKTCLDQAVAEQKLSEDHYLKRG</sequence>
<evidence type="ECO:0000313" key="13">
    <source>
        <dbReference type="Proteomes" id="UP001652740"/>
    </source>
</evidence>
<keyword evidence="7 11" id="KW-0560">Oxidoreductase</keyword>
<dbReference type="PRINTS" id="PR00075">
    <property type="entry name" value="FACDDSATRASE"/>
</dbReference>
<keyword evidence="9 12" id="KW-0472">Membrane</keyword>
<feature type="transmembrane region" description="Helical" evidence="12">
    <location>
        <begin position="35"/>
        <end position="57"/>
    </location>
</feature>
<dbReference type="AlphaFoldDB" id="A0A6J3BSY3"/>
<evidence type="ECO:0000256" key="2">
    <source>
        <dbReference type="ARBA" id="ARBA00009295"/>
    </source>
</evidence>
<keyword evidence="4 11" id="KW-0812">Transmembrane</keyword>
<comment type="domain">
    <text evidence="11">The histidine box domains are involved in binding the catalytic metal ions.</text>
</comment>
<reference evidence="14" key="1">
    <citation type="submission" date="2025-08" db="UniProtKB">
        <authorList>
            <consortium name="RefSeq"/>
        </authorList>
    </citation>
    <scope>IDENTIFICATION</scope>
    <source>
        <tissue evidence="14">Whole larvae</tissue>
    </source>
</reference>
<evidence type="ECO:0000256" key="11">
    <source>
        <dbReference type="RuleBase" id="RU000581"/>
    </source>
</evidence>
<feature type="transmembrane region" description="Helical" evidence="12">
    <location>
        <begin position="180"/>
        <end position="198"/>
    </location>
</feature>
<keyword evidence="3 11" id="KW-0444">Lipid biosynthesis</keyword>
<dbReference type="GO" id="GO:0005506">
    <property type="term" value="F:iron ion binding"/>
    <property type="evidence" value="ECO:0007669"/>
    <property type="project" value="TreeGrafter"/>
</dbReference>
<dbReference type="PANTHER" id="PTHR11351:SF26">
    <property type="entry name" value="FATTY ACID DESATURASE DOMAIN-CONTAINING PROTEIN"/>
    <property type="match status" value="1"/>
</dbReference>
<dbReference type="FunCoup" id="A0A6J3BSY3">
    <property type="interactions" value="46"/>
</dbReference>
<evidence type="ECO:0000256" key="9">
    <source>
        <dbReference type="ARBA" id="ARBA00023136"/>
    </source>
</evidence>
<evidence type="ECO:0000256" key="3">
    <source>
        <dbReference type="ARBA" id="ARBA00022516"/>
    </source>
</evidence>
<evidence type="ECO:0000256" key="4">
    <source>
        <dbReference type="ARBA" id="ARBA00022692"/>
    </source>
</evidence>
<comment type="similarity">
    <text evidence="2 11">Belongs to the fatty acid desaturase type 1 family.</text>
</comment>
<proteinExistence type="inferred from homology"/>
<protein>
    <submittedName>
        <fullName evidence="14">Acyl-CoA Delta-9 desaturase isoform X1</fullName>
    </submittedName>
</protein>
<dbReference type="InParanoid" id="A0A6J3BSY3"/>
<dbReference type="Proteomes" id="UP001652740">
    <property type="component" value="Unplaced"/>
</dbReference>
<dbReference type="CDD" id="cd03505">
    <property type="entry name" value="Delta9-FADS-like"/>
    <property type="match status" value="1"/>
</dbReference>
<keyword evidence="13" id="KW-1185">Reference proteome</keyword>
<evidence type="ECO:0000256" key="1">
    <source>
        <dbReference type="ARBA" id="ARBA00004141"/>
    </source>
</evidence>
<keyword evidence="10 11" id="KW-0275">Fatty acid biosynthesis</keyword>
<feature type="transmembrane region" description="Helical" evidence="12">
    <location>
        <begin position="204"/>
        <end position="227"/>
    </location>
</feature>
<keyword evidence="5" id="KW-0276">Fatty acid metabolism</keyword>
<evidence type="ECO:0000256" key="6">
    <source>
        <dbReference type="ARBA" id="ARBA00022989"/>
    </source>
</evidence>
<gene>
    <name evidence="14" type="primary">LOC113512605</name>
</gene>
<name>A0A6J3BSY3_GALME</name>
<dbReference type="PANTHER" id="PTHR11351">
    <property type="entry name" value="ACYL-COA DESATURASE"/>
    <property type="match status" value="1"/>
</dbReference>
<evidence type="ECO:0000256" key="12">
    <source>
        <dbReference type="SAM" id="Phobius"/>
    </source>
</evidence>
<evidence type="ECO:0000313" key="14">
    <source>
        <dbReference type="RefSeq" id="XP_031762820.2"/>
    </source>
</evidence>
<organism evidence="13 14">
    <name type="scientific">Galleria mellonella</name>
    <name type="common">Greater wax moth</name>
    <dbReference type="NCBI Taxonomy" id="7137"/>
    <lineage>
        <taxon>Eukaryota</taxon>
        <taxon>Metazoa</taxon>
        <taxon>Ecdysozoa</taxon>
        <taxon>Arthropoda</taxon>
        <taxon>Hexapoda</taxon>
        <taxon>Insecta</taxon>
        <taxon>Pterygota</taxon>
        <taxon>Neoptera</taxon>
        <taxon>Endopterygota</taxon>
        <taxon>Lepidoptera</taxon>
        <taxon>Glossata</taxon>
        <taxon>Ditrysia</taxon>
        <taxon>Pyraloidea</taxon>
        <taxon>Pyralidae</taxon>
        <taxon>Galleriinae</taxon>
        <taxon>Galleria</taxon>
    </lineage>
</organism>
<evidence type="ECO:0000256" key="8">
    <source>
        <dbReference type="ARBA" id="ARBA00023098"/>
    </source>
</evidence>
<dbReference type="GO" id="GO:0004768">
    <property type="term" value="F:stearoyl-CoA 9-desaturase activity"/>
    <property type="evidence" value="ECO:0007669"/>
    <property type="project" value="TreeGrafter"/>
</dbReference>
<comment type="cofactor">
    <cofactor evidence="11">
        <name>Fe(2+)</name>
        <dbReference type="ChEBI" id="CHEBI:29033"/>
    </cofactor>
</comment>
<evidence type="ECO:0000256" key="10">
    <source>
        <dbReference type="ARBA" id="ARBA00023160"/>
    </source>
</evidence>
<dbReference type="GO" id="GO:0005789">
    <property type="term" value="C:endoplasmic reticulum membrane"/>
    <property type="evidence" value="ECO:0007669"/>
    <property type="project" value="TreeGrafter"/>
</dbReference>
<evidence type="ECO:0000256" key="7">
    <source>
        <dbReference type="ARBA" id="ARBA00023002"/>
    </source>
</evidence>
<dbReference type="GO" id="GO:0006636">
    <property type="term" value="P:unsaturated fatty acid biosynthetic process"/>
    <property type="evidence" value="ECO:0007669"/>
    <property type="project" value="TreeGrafter"/>
</dbReference>
<feature type="transmembrane region" description="Helical" evidence="12">
    <location>
        <begin position="64"/>
        <end position="83"/>
    </location>
</feature>
<evidence type="ECO:0000256" key="5">
    <source>
        <dbReference type="ARBA" id="ARBA00022832"/>
    </source>
</evidence>
<accession>A0A6J3BSY3</accession>
<comment type="subcellular location">
    <subcellularLocation>
        <location evidence="1">Membrane</location>
        <topology evidence="1">Multi-pass membrane protein</topology>
    </subcellularLocation>
</comment>
<dbReference type="RefSeq" id="XP_031762820.2">
    <property type="nucleotide sequence ID" value="XM_031906960.2"/>
</dbReference>
<keyword evidence="8" id="KW-0443">Lipid metabolism</keyword>
<dbReference type="GeneID" id="113512605"/>
<keyword evidence="6 12" id="KW-1133">Transmembrane helix</keyword>
<dbReference type="InterPro" id="IPR015876">
    <property type="entry name" value="Acyl-CoA_DS"/>
</dbReference>